<evidence type="ECO:0000313" key="2">
    <source>
        <dbReference type="Proteomes" id="UP001187859"/>
    </source>
</evidence>
<protein>
    <submittedName>
        <fullName evidence="1">DUF3293 domain-containing protein</fullName>
    </submittedName>
</protein>
<evidence type="ECO:0000313" key="1">
    <source>
        <dbReference type="EMBL" id="MDV5391622.1"/>
    </source>
</evidence>
<organism evidence="1 2">
    <name type="scientific">Shewanella xiamenensis</name>
    <dbReference type="NCBI Taxonomy" id="332186"/>
    <lineage>
        <taxon>Bacteria</taxon>
        <taxon>Pseudomonadati</taxon>
        <taxon>Pseudomonadota</taxon>
        <taxon>Gammaproteobacteria</taxon>
        <taxon>Alteromonadales</taxon>
        <taxon>Shewanellaceae</taxon>
        <taxon>Shewanella</taxon>
    </lineage>
</organism>
<dbReference type="OrthoDB" id="5604578at2"/>
<comment type="caution">
    <text evidence="1">The sequence shown here is derived from an EMBL/GenBank/DDBJ whole genome shotgun (WGS) entry which is preliminary data.</text>
</comment>
<name>A0A1E3UTC8_9GAMM</name>
<reference evidence="1" key="1">
    <citation type="submission" date="2023-05" db="EMBL/GenBank/DDBJ databases">
        <title>Colonisation of extended spectrum b-lactamase- and carbapenemase-producing bacteria on hospital surfaces from low- and middle-income countries.</title>
        <authorList>
            <person name="Nieto-Rosado M."/>
            <person name="Sands K."/>
            <person name="Iregbu K."/>
            <person name="Zahra R."/>
            <person name="Mazarati J.B."/>
            <person name="Mehtar S."/>
            <person name="Barnards-Group B."/>
            <person name="Walsh T.R."/>
        </authorList>
    </citation>
    <scope>NUCLEOTIDE SEQUENCE</scope>
    <source>
        <strain evidence="1">PP-E493</strain>
    </source>
</reference>
<dbReference type="RefSeq" id="WP_069453525.1">
    <property type="nucleotide sequence ID" value="NZ_CP106874.1"/>
</dbReference>
<accession>A0A1E3UTC8</accession>
<gene>
    <name evidence="1" type="ORF">QM089_15500</name>
</gene>
<dbReference type="Pfam" id="PF11697">
    <property type="entry name" value="DUF3293"/>
    <property type="match status" value="1"/>
</dbReference>
<dbReference type="AlphaFoldDB" id="A0A1E3UTC8"/>
<dbReference type="EMBL" id="JASGOQ010000001">
    <property type="protein sequence ID" value="MDV5391622.1"/>
    <property type="molecule type" value="Genomic_DNA"/>
</dbReference>
<proteinExistence type="predicted"/>
<sequence>MDNMTQDLWQHYQTPLFLLTQALSCDFSFAVITAHNPASTLLTPSQNRLLDRQLLREIELLGIPYRALIGASPDLSHMEKSWAVFIDRSMALQLGKKFNQYAIYMVEQGEVSLVPCTLAGQTEVCLGRFNDYVRLVYELPDLVT</sequence>
<dbReference type="InterPro" id="IPR021710">
    <property type="entry name" value="DUF3293"/>
</dbReference>
<dbReference type="Proteomes" id="UP001187859">
    <property type="component" value="Unassembled WGS sequence"/>
</dbReference>